<organism evidence="2 3">
    <name type="scientific">Genlisea aurea</name>
    <dbReference type="NCBI Taxonomy" id="192259"/>
    <lineage>
        <taxon>Eukaryota</taxon>
        <taxon>Viridiplantae</taxon>
        <taxon>Streptophyta</taxon>
        <taxon>Embryophyta</taxon>
        <taxon>Tracheophyta</taxon>
        <taxon>Spermatophyta</taxon>
        <taxon>Magnoliopsida</taxon>
        <taxon>eudicotyledons</taxon>
        <taxon>Gunneridae</taxon>
        <taxon>Pentapetalae</taxon>
        <taxon>asterids</taxon>
        <taxon>lamiids</taxon>
        <taxon>Lamiales</taxon>
        <taxon>Lentibulariaceae</taxon>
        <taxon>Genlisea</taxon>
    </lineage>
</organism>
<dbReference type="InterPro" id="IPR021775">
    <property type="entry name" value="DUF3339"/>
</dbReference>
<gene>
    <name evidence="2" type="ORF">M569_11976</name>
</gene>
<reference evidence="2 3" key="1">
    <citation type="journal article" date="2013" name="BMC Genomics">
        <title>The miniature genome of a carnivorous plant Genlisea aurea contains a low number of genes and short non-coding sequences.</title>
        <authorList>
            <person name="Leushkin E.V."/>
            <person name="Sutormin R.A."/>
            <person name="Nabieva E.R."/>
            <person name="Penin A.A."/>
            <person name="Kondrashov A.S."/>
            <person name="Logacheva M.D."/>
        </authorList>
    </citation>
    <scope>NUCLEOTIDE SEQUENCE [LARGE SCALE GENOMIC DNA]</scope>
</reference>
<dbReference type="Proteomes" id="UP000015453">
    <property type="component" value="Unassembled WGS sequence"/>
</dbReference>
<evidence type="ECO:0000256" key="1">
    <source>
        <dbReference type="SAM" id="Phobius"/>
    </source>
</evidence>
<dbReference type="EMBL" id="AUSU01005872">
    <property type="protein sequence ID" value="EPS62813.1"/>
    <property type="molecule type" value="Genomic_DNA"/>
</dbReference>
<proteinExistence type="predicted"/>
<comment type="caution">
    <text evidence="2">The sequence shown here is derived from an EMBL/GenBank/DDBJ whole genome shotgun (WGS) entry which is preliminary data.</text>
</comment>
<dbReference type="Pfam" id="PF11820">
    <property type="entry name" value="DUF3339"/>
    <property type="match status" value="1"/>
</dbReference>
<evidence type="ECO:0000313" key="3">
    <source>
        <dbReference type="Proteomes" id="UP000015453"/>
    </source>
</evidence>
<dbReference type="PANTHER" id="PTHR33128">
    <property type="entry name" value="OS05G0103400 PROTEIN"/>
    <property type="match status" value="1"/>
</dbReference>
<dbReference type="AlphaFoldDB" id="S8DIX3"/>
<accession>S8DIX3</accession>
<keyword evidence="1" id="KW-0472">Membrane</keyword>
<dbReference type="PANTHER" id="PTHR33128:SF9">
    <property type="entry name" value="PROTEIN, PUTATIVE-RELATED"/>
    <property type="match status" value="1"/>
</dbReference>
<name>S8DIX3_9LAMI</name>
<keyword evidence="1" id="KW-1133">Transmembrane helix</keyword>
<keyword evidence="3" id="KW-1185">Reference proteome</keyword>
<feature type="transmembrane region" description="Helical" evidence="1">
    <location>
        <begin position="46"/>
        <end position="70"/>
    </location>
</feature>
<sequence>MADWGPVVIATVLFVLLAPGFIVMIPGSGRFVEFGFSKMASTGIPVLVHTVIYFVLVTILLVAVGVHIYAG</sequence>
<evidence type="ECO:0000313" key="2">
    <source>
        <dbReference type="EMBL" id="EPS62813.1"/>
    </source>
</evidence>
<keyword evidence="1" id="KW-0812">Transmembrane</keyword>
<dbReference type="OrthoDB" id="652307at2759"/>
<protein>
    <recommendedName>
        <fullName evidence="4">Transmembrane protein</fullName>
    </recommendedName>
</protein>
<feature type="transmembrane region" description="Helical" evidence="1">
    <location>
        <begin position="6"/>
        <end position="25"/>
    </location>
</feature>
<evidence type="ECO:0008006" key="4">
    <source>
        <dbReference type="Google" id="ProtNLM"/>
    </source>
</evidence>